<proteinExistence type="predicted"/>
<dbReference type="SMART" id="SM01043">
    <property type="entry name" value="BTAD"/>
    <property type="match status" value="1"/>
</dbReference>
<dbReference type="Gene3D" id="1.25.40.10">
    <property type="entry name" value="Tetratricopeptide repeat domain"/>
    <property type="match status" value="1"/>
</dbReference>
<evidence type="ECO:0000259" key="3">
    <source>
        <dbReference type="SMART" id="SM01043"/>
    </source>
</evidence>
<name>A0ABP5CIZ4_9ACTN</name>
<dbReference type="SUPFAM" id="SSF48452">
    <property type="entry name" value="TPR-like"/>
    <property type="match status" value="1"/>
</dbReference>
<keyword evidence="1" id="KW-0805">Transcription regulation</keyword>
<accession>A0ABP5CIZ4</accession>
<dbReference type="InterPro" id="IPR036388">
    <property type="entry name" value="WH-like_DNA-bd_sf"/>
</dbReference>
<protein>
    <recommendedName>
        <fullName evidence="3">Bacterial transcriptional activator domain-containing protein</fullName>
    </recommendedName>
</protein>
<dbReference type="EMBL" id="BAAAQM010000010">
    <property type="protein sequence ID" value="GAA1964728.1"/>
    <property type="molecule type" value="Genomic_DNA"/>
</dbReference>
<dbReference type="CDD" id="cd15831">
    <property type="entry name" value="BTAD"/>
    <property type="match status" value="1"/>
</dbReference>
<dbReference type="InterPro" id="IPR027417">
    <property type="entry name" value="P-loop_NTPase"/>
</dbReference>
<evidence type="ECO:0000256" key="2">
    <source>
        <dbReference type="ARBA" id="ARBA00023163"/>
    </source>
</evidence>
<keyword evidence="2" id="KW-0804">Transcription</keyword>
<dbReference type="PANTHER" id="PTHR35807:SF1">
    <property type="entry name" value="TRANSCRIPTIONAL REGULATOR REDD"/>
    <property type="match status" value="1"/>
</dbReference>
<dbReference type="PANTHER" id="PTHR35807">
    <property type="entry name" value="TRANSCRIPTIONAL REGULATOR REDD-RELATED"/>
    <property type="match status" value="1"/>
</dbReference>
<feature type="domain" description="Bacterial transcriptional activator" evidence="3">
    <location>
        <begin position="106"/>
        <end position="247"/>
    </location>
</feature>
<dbReference type="Gene3D" id="3.40.50.300">
    <property type="entry name" value="P-loop containing nucleotide triphosphate hydrolases"/>
    <property type="match status" value="1"/>
</dbReference>
<dbReference type="RefSeq" id="WP_344656911.1">
    <property type="nucleotide sequence ID" value="NZ_BAAAQM010000010.1"/>
</dbReference>
<dbReference type="InterPro" id="IPR011990">
    <property type="entry name" value="TPR-like_helical_dom_sf"/>
</dbReference>
<dbReference type="PRINTS" id="PR00364">
    <property type="entry name" value="DISEASERSIST"/>
</dbReference>
<reference evidence="5" key="1">
    <citation type="journal article" date="2019" name="Int. J. Syst. Evol. Microbiol.">
        <title>The Global Catalogue of Microorganisms (GCM) 10K type strain sequencing project: providing services to taxonomists for standard genome sequencing and annotation.</title>
        <authorList>
            <consortium name="The Broad Institute Genomics Platform"/>
            <consortium name="The Broad Institute Genome Sequencing Center for Infectious Disease"/>
            <person name="Wu L."/>
            <person name="Ma J."/>
        </authorList>
    </citation>
    <scope>NUCLEOTIDE SEQUENCE [LARGE SCALE GENOMIC DNA]</scope>
    <source>
        <strain evidence="5">JCM 16013</strain>
    </source>
</reference>
<keyword evidence="5" id="KW-1185">Reference proteome</keyword>
<comment type="caution">
    <text evidence="4">The sequence shown here is derived from an EMBL/GenBank/DDBJ whole genome shotgun (WGS) entry which is preliminary data.</text>
</comment>
<evidence type="ECO:0000256" key="1">
    <source>
        <dbReference type="ARBA" id="ARBA00023015"/>
    </source>
</evidence>
<dbReference type="SUPFAM" id="SSF46894">
    <property type="entry name" value="C-terminal effector domain of the bipartite response regulators"/>
    <property type="match status" value="1"/>
</dbReference>
<organism evidence="4 5">
    <name type="scientific">Catenulispora subtropica</name>
    <dbReference type="NCBI Taxonomy" id="450798"/>
    <lineage>
        <taxon>Bacteria</taxon>
        <taxon>Bacillati</taxon>
        <taxon>Actinomycetota</taxon>
        <taxon>Actinomycetes</taxon>
        <taxon>Catenulisporales</taxon>
        <taxon>Catenulisporaceae</taxon>
        <taxon>Catenulispora</taxon>
    </lineage>
</organism>
<dbReference type="InterPro" id="IPR051677">
    <property type="entry name" value="AfsR-DnrI-RedD_regulator"/>
</dbReference>
<dbReference type="Proteomes" id="UP001499854">
    <property type="component" value="Unassembled WGS sequence"/>
</dbReference>
<sequence length="716" mass="78082">MDHDQDSDKYPPPVYRLLGQVRIVDGRGRTPALRPQWRATLACLLLNANSVVTFERLAGALWGHDAPPTARTQIHAAVSALRRADPGAAVESVAGGYLQRVGPEDLDLFAFRALVARARATTDHDRASDLLRQALDLWQGEALADITSDYAAAVRRQLAEERFQAYERLAEAELACGRHDTLVPLLRRLLAEDPLRERFTAMLMLALYRSGKQAEALACYERLRGRLADELGIDPGSALRDLHLAILRHAPSLDGDRPAARPTPAHLPAAVPGLVGRSGELAELDRSVTAGSTSTLAVVSGSPGVGKSALAVHWAHRVADRFPDGQLYADMRGSSPTGKPVDPAEVLQGFLEALGVPARRLPTTTDARIGLYRSLLRDRKVLILLDDARDAEHVRWLLPAAPQCFTLVTSRRELTGLVAAEGARPLVLDMLTDHDARTLLLSRLGDDRAATDAAALQRIVHRCAGLPIALAIVAARAALRPALSLGELDTKLGQPVRLDWFDGGDPATDLRTLFARSYADLSEGAARLFRLLGLHPGRTFTPTAAAALLGRGPEATGQLLEELVRAHLLTEESRGRFTCHDLLRAYARELCDDPAAERRLLDFYLHSAYAANQRYRPKMGTLHLEPPAEPVPLERFGDRQSALDWLRAEHQALLSVAGRAVALGLDRHARQLGWAVRAYQQHPVHWQAEQRVQAMTGEPTRCSGGDIATKALTRSG</sequence>
<gene>
    <name evidence="4" type="ORF">GCM10009838_22600</name>
</gene>
<dbReference type="InterPro" id="IPR016032">
    <property type="entry name" value="Sig_transdc_resp-reg_C-effctor"/>
</dbReference>
<dbReference type="Pfam" id="PF03704">
    <property type="entry name" value="BTAD"/>
    <property type="match status" value="1"/>
</dbReference>
<evidence type="ECO:0000313" key="4">
    <source>
        <dbReference type="EMBL" id="GAA1964728.1"/>
    </source>
</evidence>
<dbReference type="SUPFAM" id="SSF52540">
    <property type="entry name" value="P-loop containing nucleoside triphosphate hydrolases"/>
    <property type="match status" value="1"/>
</dbReference>
<evidence type="ECO:0000313" key="5">
    <source>
        <dbReference type="Proteomes" id="UP001499854"/>
    </source>
</evidence>
<dbReference type="InterPro" id="IPR005158">
    <property type="entry name" value="BTAD"/>
</dbReference>
<dbReference type="Gene3D" id="1.10.10.10">
    <property type="entry name" value="Winged helix-like DNA-binding domain superfamily/Winged helix DNA-binding domain"/>
    <property type="match status" value="1"/>
</dbReference>